<evidence type="ECO:0000313" key="2">
    <source>
        <dbReference type="EMBL" id="SJM66411.1"/>
    </source>
</evidence>
<sequence>MANVKIDYQLLNQIAGSLKNLSVDLAAETTWEDSLEDSVSEVWDGTTATIAKEAVSTMIGDWDYVRSVMSLQAMNAAQKADVIGQGYAEWDDGVGVPGSTALETGDWSDAGGSS</sequence>
<dbReference type="OrthoDB" id="5195569at2"/>
<keyword evidence="3" id="KW-1185">Reference proteome</keyword>
<protein>
    <submittedName>
        <fullName evidence="2">Uncharacterized protein</fullName>
    </submittedName>
</protein>
<organism evidence="2 3">
    <name type="scientific">Agrococcus casei LMG 22410</name>
    <dbReference type="NCBI Taxonomy" id="1255656"/>
    <lineage>
        <taxon>Bacteria</taxon>
        <taxon>Bacillati</taxon>
        <taxon>Actinomycetota</taxon>
        <taxon>Actinomycetes</taxon>
        <taxon>Micrococcales</taxon>
        <taxon>Microbacteriaceae</taxon>
        <taxon>Agrococcus</taxon>
    </lineage>
</organism>
<dbReference type="RefSeq" id="WP_086992629.1">
    <property type="nucleotide sequence ID" value="NZ_FUHU01000044.1"/>
</dbReference>
<reference evidence="2 3" key="1">
    <citation type="submission" date="2017-02" db="EMBL/GenBank/DDBJ databases">
        <authorList>
            <person name="Peterson S.W."/>
        </authorList>
    </citation>
    <scope>NUCLEOTIDE SEQUENCE [LARGE SCALE GENOMIC DNA]</scope>
    <source>
        <strain evidence="2 3">LMG 22410</strain>
    </source>
</reference>
<gene>
    <name evidence="2" type="ORF">CZ674_11160</name>
</gene>
<feature type="region of interest" description="Disordered" evidence="1">
    <location>
        <begin position="91"/>
        <end position="114"/>
    </location>
</feature>
<evidence type="ECO:0000313" key="3">
    <source>
        <dbReference type="Proteomes" id="UP000195787"/>
    </source>
</evidence>
<name>A0A1R4GDY6_9MICO</name>
<proteinExistence type="predicted"/>
<evidence type="ECO:0000256" key="1">
    <source>
        <dbReference type="SAM" id="MobiDB-lite"/>
    </source>
</evidence>
<dbReference type="GeneID" id="303173767"/>
<accession>A0A1R4GDY6</accession>
<dbReference type="Proteomes" id="UP000195787">
    <property type="component" value="Unassembled WGS sequence"/>
</dbReference>
<dbReference type="EMBL" id="FUHU01000044">
    <property type="protein sequence ID" value="SJM66411.1"/>
    <property type="molecule type" value="Genomic_DNA"/>
</dbReference>
<dbReference type="AlphaFoldDB" id="A0A1R4GDY6"/>